<evidence type="ECO:0000313" key="4">
    <source>
        <dbReference type="Proteomes" id="UP000283210"/>
    </source>
</evidence>
<evidence type="ECO:0008006" key="5">
    <source>
        <dbReference type="Google" id="ProtNLM"/>
    </source>
</evidence>
<name>A0A3S2PEN6_ORYJA</name>
<protein>
    <recommendedName>
        <fullName evidence="5">Secreted protein</fullName>
    </recommendedName>
</protein>
<dbReference type="EMBL" id="CM012440">
    <property type="protein sequence ID" value="RVE73701.1"/>
    <property type="molecule type" value="Genomic_DNA"/>
</dbReference>
<reference evidence="3 4" key="1">
    <citation type="submission" date="2018-11" db="EMBL/GenBank/DDBJ databases">
        <authorList>
            <person name="Lopez-Roques C."/>
            <person name="Donnadieu C."/>
            <person name="Bouchez O."/>
            <person name="Klopp C."/>
            <person name="Cabau C."/>
            <person name="Zahm M."/>
        </authorList>
    </citation>
    <scope>NUCLEOTIDE SEQUENCE [LARGE SCALE GENOMIC DNA]</scope>
    <source>
        <strain evidence="3">RS831</strain>
        <tissue evidence="3">Whole body</tissue>
    </source>
</reference>
<dbReference type="Proteomes" id="UP000283210">
    <property type="component" value="Chromosome 4"/>
</dbReference>
<reference evidence="3 4" key="2">
    <citation type="submission" date="2019-01" db="EMBL/GenBank/DDBJ databases">
        <title>A chromosome length genome reference of the Java medaka (oryzias javanicus).</title>
        <authorList>
            <person name="Herpin A."/>
            <person name="Takehana Y."/>
            <person name="Naruse K."/>
            <person name="Ansai S."/>
            <person name="Kawaguchi M."/>
        </authorList>
    </citation>
    <scope>NUCLEOTIDE SEQUENCE [LARGE SCALE GENOMIC DNA]</scope>
    <source>
        <strain evidence="3">RS831</strain>
        <tissue evidence="3">Whole body</tissue>
    </source>
</reference>
<evidence type="ECO:0000256" key="1">
    <source>
        <dbReference type="SAM" id="MobiDB-lite"/>
    </source>
</evidence>
<dbReference type="AlphaFoldDB" id="A0A3S2PEN6"/>
<accession>A0A3S2PEN6</accession>
<evidence type="ECO:0000313" key="3">
    <source>
        <dbReference type="EMBL" id="RVE73701.1"/>
    </source>
</evidence>
<gene>
    <name evidence="3" type="ORF">OJAV_G00034180</name>
</gene>
<sequence length="66" mass="7550">MKTWPLNLLTVRKLLVFSQSLSVCSRAGERKQHRRKVITMNSEKTAELCRSSSTRMLPPTPHLPDS</sequence>
<evidence type="ECO:0000256" key="2">
    <source>
        <dbReference type="SAM" id="SignalP"/>
    </source>
</evidence>
<keyword evidence="2" id="KW-0732">Signal</keyword>
<organism evidence="3 4">
    <name type="scientific">Oryzias javanicus</name>
    <name type="common">Javanese ricefish</name>
    <name type="synonym">Aplocheilus javanicus</name>
    <dbReference type="NCBI Taxonomy" id="123683"/>
    <lineage>
        <taxon>Eukaryota</taxon>
        <taxon>Metazoa</taxon>
        <taxon>Chordata</taxon>
        <taxon>Craniata</taxon>
        <taxon>Vertebrata</taxon>
        <taxon>Euteleostomi</taxon>
        <taxon>Actinopterygii</taxon>
        <taxon>Neopterygii</taxon>
        <taxon>Teleostei</taxon>
        <taxon>Neoteleostei</taxon>
        <taxon>Acanthomorphata</taxon>
        <taxon>Ovalentaria</taxon>
        <taxon>Atherinomorphae</taxon>
        <taxon>Beloniformes</taxon>
        <taxon>Adrianichthyidae</taxon>
        <taxon>Oryziinae</taxon>
        <taxon>Oryzias</taxon>
    </lineage>
</organism>
<feature type="region of interest" description="Disordered" evidence="1">
    <location>
        <begin position="43"/>
        <end position="66"/>
    </location>
</feature>
<feature type="signal peptide" evidence="2">
    <location>
        <begin position="1"/>
        <end position="20"/>
    </location>
</feature>
<proteinExistence type="predicted"/>
<keyword evidence="4" id="KW-1185">Reference proteome</keyword>
<feature type="chain" id="PRO_5018724179" description="Secreted protein" evidence="2">
    <location>
        <begin position="21"/>
        <end position="66"/>
    </location>
</feature>